<evidence type="ECO:0000313" key="1">
    <source>
        <dbReference type="EMBL" id="UMM44119.1"/>
    </source>
</evidence>
<keyword evidence="2" id="KW-1185">Reference proteome</keyword>
<sequence length="72" mass="7983">MSAGTPPNTPDKKGSPIRYFEEKEYSLPKITQFLEANSSIQLSFVASEIQDPEYNSARSASSSAFFLDFISI</sequence>
<accession>A0AAE9FIS1</accession>
<reference evidence="1 2" key="1">
    <citation type="submission" date="2022-04" db="EMBL/GenBank/DDBJ databases">
        <title>Chromosome-level reference genomes for two strains of Caenorhabditis briggsae: an improved platform for comparative genomics.</title>
        <authorList>
            <person name="Stevens L."/>
            <person name="Andersen E."/>
        </authorList>
    </citation>
    <scope>NUCLEOTIDE SEQUENCE [LARGE SCALE GENOMIC DNA]</scope>
    <source>
        <strain evidence="1">VX34</strain>
        <tissue evidence="1">Whole-organism</tissue>
    </source>
</reference>
<gene>
    <name evidence="1" type="ORF">L5515_019355</name>
</gene>
<organism evidence="1 2">
    <name type="scientific">Caenorhabditis briggsae</name>
    <dbReference type="NCBI Taxonomy" id="6238"/>
    <lineage>
        <taxon>Eukaryota</taxon>
        <taxon>Metazoa</taxon>
        <taxon>Ecdysozoa</taxon>
        <taxon>Nematoda</taxon>
        <taxon>Chromadorea</taxon>
        <taxon>Rhabditida</taxon>
        <taxon>Rhabditina</taxon>
        <taxon>Rhabditomorpha</taxon>
        <taxon>Rhabditoidea</taxon>
        <taxon>Rhabditidae</taxon>
        <taxon>Peloderinae</taxon>
        <taxon>Caenorhabditis</taxon>
    </lineage>
</organism>
<dbReference type="AlphaFoldDB" id="A0AAE9FIS1"/>
<proteinExistence type="predicted"/>
<dbReference type="EMBL" id="CP092625">
    <property type="protein sequence ID" value="UMM44119.1"/>
    <property type="molecule type" value="Genomic_DNA"/>
</dbReference>
<dbReference type="Proteomes" id="UP000829354">
    <property type="component" value="Chromosome X"/>
</dbReference>
<name>A0AAE9FIS1_CAEBR</name>
<protein>
    <submittedName>
        <fullName evidence="1">Uncharacterized protein</fullName>
    </submittedName>
</protein>
<evidence type="ECO:0000313" key="2">
    <source>
        <dbReference type="Proteomes" id="UP000829354"/>
    </source>
</evidence>